<name>A0ABQ2WLI0_9ALTE</name>
<evidence type="ECO:0000313" key="2">
    <source>
        <dbReference type="Proteomes" id="UP000634667"/>
    </source>
</evidence>
<evidence type="ECO:0000313" key="1">
    <source>
        <dbReference type="EMBL" id="GGW61208.1"/>
    </source>
</evidence>
<organism evidence="1 2">
    <name type="scientific">Alishewanella tabrizica</name>
    <dbReference type="NCBI Taxonomy" id="671278"/>
    <lineage>
        <taxon>Bacteria</taxon>
        <taxon>Pseudomonadati</taxon>
        <taxon>Pseudomonadota</taxon>
        <taxon>Gammaproteobacteria</taxon>
        <taxon>Alteromonadales</taxon>
        <taxon>Alteromonadaceae</taxon>
        <taxon>Alishewanella</taxon>
    </lineage>
</organism>
<comment type="caution">
    <text evidence="1">The sequence shown here is derived from an EMBL/GenBank/DDBJ whole genome shotgun (WGS) entry which is preliminary data.</text>
</comment>
<dbReference type="Pfam" id="PF07277">
    <property type="entry name" value="SapC"/>
    <property type="match status" value="1"/>
</dbReference>
<dbReference type="Proteomes" id="UP000634667">
    <property type="component" value="Unassembled WGS sequence"/>
</dbReference>
<proteinExistence type="predicted"/>
<sequence length="244" mass="27029">MADFIALNAEQHAAVRVSEQQALSVIATQHLINLRVTELAQLACDIPVFISKTPYGEWALSGLCSVQPGRNLWVAQGQWQATYVPAYLQTYPLCALPGSERGPVSLGIFTEASQQQQGIALFDDRKQASAELLRRQKLVETDLQNEFLTYTFLQQLATLGLLQPITLVLQSAVDEQQIVGLYTINEDRLAQLSAAQLQHLQQQGMLLPIYALLLSLLQLNTLINKHNNALPHAVLKHIKLAITT</sequence>
<keyword evidence="2" id="KW-1185">Reference proteome</keyword>
<reference evidence="2" key="1">
    <citation type="journal article" date="2019" name="Int. J. Syst. Evol. Microbiol.">
        <title>The Global Catalogue of Microorganisms (GCM) 10K type strain sequencing project: providing services to taxonomists for standard genome sequencing and annotation.</title>
        <authorList>
            <consortium name="The Broad Institute Genomics Platform"/>
            <consortium name="The Broad Institute Genome Sequencing Center for Infectious Disease"/>
            <person name="Wu L."/>
            <person name="Ma J."/>
        </authorList>
    </citation>
    <scope>NUCLEOTIDE SEQUENCE [LARGE SCALE GENOMIC DNA]</scope>
    <source>
        <strain evidence="2">KCTC 23723</strain>
    </source>
</reference>
<accession>A0ABQ2WLI0</accession>
<protein>
    <recommendedName>
        <fullName evidence="3">SapC family protein</fullName>
    </recommendedName>
</protein>
<dbReference type="RefSeq" id="WP_189482433.1">
    <property type="nucleotide sequence ID" value="NZ_BMYR01000006.1"/>
</dbReference>
<dbReference type="InterPro" id="IPR010836">
    <property type="entry name" value="SapC"/>
</dbReference>
<dbReference type="EMBL" id="BMYR01000006">
    <property type="protein sequence ID" value="GGW61208.1"/>
    <property type="molecule type" value="Genomic_DNA"/>
</dbReference>
<gene>
    <name evidence="1" type="ORF">GCM10008111_16700</name>
</gene>
<evidence type="ECO:0008006" key="3">
    <source>
        <dbReference type="Google" id="ProtNLM"/>
    </source>
</evidence>